<evidence type="ECO:0000256" key="9">
    <source>
        <dbReference type="SAM" id="MobiDB-lite"/>
    </source>
</evidence>
<keyword evidence="7" id="KW-0406">Ion transport</keyword>
<organism evidence="12 13">
    <name type="scientific">Haloarcula nitratireducens</name>
    <dbReference type="NCBI Taxonomy" id="2487749"/>
    <lineage>
        <taxon>Archaea</taxon>
        <taxon>Methanobacteriati</taxon>
        <taxon>Methanobacteriota</taxon>
        <taxon>Stenosarchaea group</taxon>
        <taxon>Halobacteria</taxon>
        <taxon>Halobacteriales</taxon>
        <taxon>Haloarculaceae</taxon>
        <taxon>Haloarcula</taxon>
    </lineage>
</organism>
<proteinExistence type="predicted"/>
<keyword evidence="3" id="KW-0050">Antiport</keyword>
<dbReference type="RefSeq" id="WP_220580132.1">
    <property type="nucleotide sequence ID" value="NZ_RKLT01000003.1"/>
</dbReference>
<protein>
    <submittedName>
        <fullName evidence="12">Cation:proton antiporter</fullName>
    </submittedName>
</protein>
<keyword evidence="2" id="KW-0813">Transport</keyword>
<feature type="transmembrane region" description="Helical" evidence="10">
    <location>
        <begin position="181"/>
        <end position="203"/>
    </location>
</feature>
<evidence type="ECO:0000313" key="13">
    <source>
        <dbReference type="Proteomes" id="UP001430455"/>
    </source>
</evidence>
<evidence type="ECO:0000256" key="10">
    <source>
        <dbReference type="SAM" id="Phobius"/>
    </source>
</evidence>
<dbReference type="Gene3D" id="1.20.1530.20">
    <property type="match status" value="1"/>
</dbReference>
<feature type="transmembrane region" description="Helical" evidence="10">
    <location>
        <begin position="95"/>
        <end position="117"/>
    </location>
</feature>
<accession>A0AAW4PD23</accession>
<evidence type="ECO:0000256" key="1">
    <source>
        <dbReference type="ARBA" id="ARBA00004651"/>
    </source>
</evidence>
<dbReference type="GO" id="GO:1902600">
    <property type="term" value="P:proton transmembrane transport"/>
    <property type="evidence" value="ECO:0007669"/>
    <property type="project" value="InterPro"/>
</dbReference>
<gene>
    <name evidence="12" type="ORF">EGH23_11470</name>
</gene>
<feature type="transmembrane region" description="Helical" evidence="10">
    <location>
        <begin position="389"/>
        <end position="409"/>
    </location>
</feature>
<feature type="transmembrane region" description="Helical" evidence="10">
    <location>
        <begin position="328"/>
        <end position="349"/>
    </location>
</feature>
<comment type="subcellular location">
    <subcellularLocation>
        <location evidence="1">Cell membrane</location>
        <topology evidence="1">Multi-pass membrane protein</topology>
    </subcellularLocation>
</comment>
<evidence type="ECO:0000256" key="5">
    <source>
        <dbReference type="ARBA" id="ARBA00022692"/>
    </source>
</evidence>
<evidence type="ECO:0000256" key="2">
    <source>
        <dbReference type="ARBA" id="ARBA00022448"/>
    </source>
</evidence>
<evidence type="ECO:0000259" key="11">
    <source>
        <dbReference type="Pfam" id="PF00999"/>
    </source>
</evidence>
<sequence length="422" mass="44886">MVETYVLGLVLLGAVAFAAAVLPEALAERWASPPLFFVAFGAVAFSVPHGIPAPDPIAHGDIAEKLAEFVVIVSLMGAGLKLDRPFSLRTWTSTWRLLVVTMPLTIAGAALLGWWALGFVPATALLLGAVVAPTDPVLASDVQVGPPGEGRDAADDHHEAREHEHETRFALTSEAGLNDGLAFPFTYAAILVAGSGFAGADWLGKWGGMYVGYKIVVGVVSGLVLGYLFAQLLFRFSPTTRLAEAVEGAEILGGTLLVYAITELVQGYGFIAVFVAALLVRHYERSHDYNQALHDFSEVTERLAMAVLLTLFGGALATGLLSPLTWEVAAIGLVLLFVLRPLAGALGLFGSPLERNERTTIAFFGIRGIGSFYYLAYALNKKSFAQSELLWALVGFVVLVSIVVHGIAATPVMERLSRHGDA</sequence>
<dbReference type="AlphaFoldDB" id="A0AAW4PD23"/>
<dbReference type="Pfam" id="PF00999">
    <property type="entry name" value="Na_H_Exchanger"/>
    <property type="match status" value="1"/>
</dbReference>
<evidence type="ECO:0000256" key="3">
    <source>
        <dbReference type="ARBA" id="ARBA00022449"/>
    </source>
</evidence>
<keyword evidence="6 10" id="KW-1133">Transmembrane helix</keyword>
<feature type="transmembrane region" description="Helical" evidence="10">
    <location>
        <begin position="303"/>
        <end position="322"/>
    </location>
</feature>
<evidence type="ECO:0000256" key="8">
    <source>
        <dbReference type="ARBA" id="ARBA00023136"/>
    </source>
</evidence>
<keyword evidence="8 10" id="KW-0472">Membrane</keyword>
<dbReference type="InterPro" id="IPR006153">
    <property type="entry name" value="Cation/H_exchanger_TM"/>
</dbReference>
<evidence type="ECO:0000256" key="7">
    <source>
        <dbReference type="ARBA" id="ARBA00023065"/>
    </source>
</evidence>
<reference evidence="12 13" key="1">
    <citation type="submission" date="2021-06" db="EMBL/GenBank/DDBJ databases">
        <title>Halomicroarcula sp. a new haloarchaeum isolated from saline soil.</title>
        <authorList>
            <person name="Duran-Viseras A."/>
            <person name="Sanchez-Porro C."/>
            <person name="Ventosa A."/>
        </authorList>
    </citation>
    <scope>NUCLEOTIDE SEQUENCE [LARGE SCALE GENOMIC DNA]</scope>
    <source>
        <strain evidence="12 13">F27</strain>
    </source>
</reference>
<feature type="transmembrane region" description="Helical" evidence="10">
    <location>
        <begin position="361"/>
        <end position="377"/>
    </location>
</feature>
<dbReference type="GO" id="GO:0015297">
    <property type="term" value="F:antiporter activity"/>
    <property type="evidence" value="ECO:0007669"/>
    <property type="project" value="UniProtKB-KW"/>
</dbReference>
<feature type="transmembrane region" description="Helical" evidence="10">
    <location>
        <begin position="35"/>
        <end position="54"/>
    </location>
</feature>
<comment type="caution">
    <text evidence="12">The sequence shown here is derived from an EMBL/GenBank/DDBJ whole genome shotgun (WGS) entry which is preliminary data.</text>
</comment>
<feature type="compositionally biased region" description="Basic and acidic residues" evidence="9">
    <location>
        <begin position="149"/>
        <end position="162"/>
    </location>
</feature>
<dbReference type="Proteomes" id="UP001430455">
    <property type="component" value="Unassembled WGS sequence"/>
</dbReference>
<dbReference type="GO" id="GO:0005886">
    <property type="term" value="C:plasma membrane"/>
    <property type="evidence" value="ECO:0007669"/>
    <property type="project" value="UniProtKB-SubCell"/>
</dbReference>
<feature type="transmembrane region" description="Helical" evidence="10">
    <location>
        <begin position="215"/>
        <end position="236"/>
    </location>
</feature>
<keyword evidence="5 10" id="KW-0812">Transmembrane</keyword>
<feature type="transmembrane region" description="Helical" evidence="10">
    <location>
        <begin position="256"/>
        <end position="280"/>
    </location>
</feature>
<feature type="transmembrane region" description="Helical" evidence="10">
    <location>
        <begin position="66"/>
        <end position="83"/>
    </location>
</feature>
<feature type="region of interest" description="Disordered" evidence="9">
    <location>
        <begin position="141"/>
        <end position="162"/>
    </location>
</feature>
<feature type="domain" description="Cation/H+ exchanger transmembrane" evidence="11">
    <location>
        <begin position="57"/>
        <end position="414"/>
    </location>
</feature>
<evidence type="ECO:0000313" key="12">
    <source>
        <dbReference type="EMBL" id="MBX0295498.1"/>
    </source>
</evidence>
<feature type="transmembrane region" description="Helical" evidence="10">
    <location>
        <begin position="6"/>
        <end position="23"/>
    </location>
</feature>
<evidence type="ECO:0000256" key="6">
    <source>
        <dbReference type="ARBA" id="ARBA00022989"/>
    </source>
</evidence>
<dbReference type="PANTHER" id="PTHR32507:SF8">
    <property type="entry name" value="CNH1P"/>
    <property type="match status" value="1"/>
</dbReference>
<keyword evidence="13" id="KW-1185">Reference proteome</keyword>
<dbReference type="PANTHER" id="PTHR32507">
    <property type="entry name" value="NA(+)/H(+) ANTIPORTER 1"/>
    <property type="match status" value="1"/>
</dbReference>
<dbReference type="EMBL" id="RKLT01000003">
    <property type="protein sequence ID" value="MBX0295498.1"/>
    <property type="molecule type" value="Genomic_DNA"/>
</dbReference>
<keyword evidence="4" id="KW-1003">Cell membrane</keyword>
<name>A0AAW4PD23_9EURY</name>
<evidence type="ECO:0000256" key="4">
    <source>
        <dbReference type="ARBA" id="ARBA00022475"/>
    </source>
</evidence>
<dbReference type="InterPro" id="IPR038770">
    <property type="entry name" value="Na+/solute_symporter_sf"/>
</dbReference>